<dbReference type="GO" id="GO:0016539">
    <property type="term" value="P:intein-mediated protein splicing"/>
    <property type="evidence" value="ECO:0007669"/>
    <property type="project" value="InterPro"/>
</dbReference>
<dbReference type="GO" id="GO:0004519">
    <property type="term" value="F:endonuclease activity"/>
    <property type="evidence" value="ECO:0007669"/>
    <property type="project" value="InterPro"/>
</dbReference>
<dbReference type="AlphaFoldDB" id="X1PMF5"/>
<feature type="non-terminal residue" evidence="2">
    <location>
        <position position="1"/>
    </location>
</feature>
<evidence type="ECO:0000313" key="2">
    <source>
        <dbReference type="EMBL" id="GAI57008.1"/>
    </source>
</evidence>
<gene>
    <name evidence="2" type="ORF">S06H3_55288</name>
</gene>
<dbReference type="PRINTS" id="PR00379">
    <property type="entry name" value="INTEIN"/>
</dbReference>
<sequence length="236" mass="27618">EEVTEGIGYYVGDGRLKTNGGLSTTNTDVKTIKFFLKWLKKYFDVDVKNVMINIYLPRLDFNVNSEKKKWSKLLEANINSVKSKYDYKDYHKILIEVCYFRKIAKLILDKLVPIIKEKCLANKSLAKAYIRGIMAAEGSVKHDEKSHQKAIHLKMKNKSEVEYVFKLLQLIGLTPSFLFSKQDNEWLTTISGCDELEKLDEMDIFKSNGERRRKLKEILSDYQHRQVKKGQVKEFY</sequence>
<dbReference type="InterPro" id="IPR004860">
    <property type="entry name" value="LAGLIDADG_dom"/>
</dbReference>
<dbReference type="Gene3D" id="3.10.28.10">
    <property type="entry name" value="Homing endonucleases"/>
    <property type="match status" value="1"/>
</dbReference>
<dbReference type="InterPro" id="IPR004042">
    <property type="entry name" value="Intein_endonuc_central"/>
</dbReference>
<organism evidence="2">
    <name type="scientific">marine sediment metagenome</name>
    <dbReference type="NCBI Taxonomy" id="412755"/>
    <lineage>
        <taxon>unclassified sequences</taxon>
        <taxon>metagenomes</taxon>
        <taxon>ecological metagenomes</taxon>
    </lineage>
</organism>
<reference evidence="2" key="1">
    <citation type="journal article" date="2014" name="Front. Microbiol.">
        <title>High frequency of phylogenetically diverse reductive dehalogenase-homologous genes in deep subseafloor sedimentary metagenomes.</title>
        <authorList>
            <person name="Kawai M."/>
            <person name="Futagami T."/>
            <person name="Toyoda A."/>
            <person name="Takaki Y."/>
            <person name="Nishi S."/>
            <person name="Hori S."/>
            <person name="Arai W."/>
            <person name="Tsubouchi T."/>
            <person name="Morono Y."/>
            <person name="Uchiyama I."/>
            <person name="Ito T."/>
            <person name="Fujiyama A."/>
            <person name="Inagaki F."/>
            <person name="Takami H."/>
        </authorList>
    </citation>
    <scope>NUCLEOTIDE SEQUENCE</scope>
    <source>
        <strain evidence="2">Expedition CK06-06</strain>
    </source>
</reference>
<name>X1PMF5_9ZZZZ</name>
<feature type="domain" description="DOD-type homing endonuclease" evidence="1">
    <location>
        <begin position="6"/>
        <end position="173"/>
    </location>
</feature>
<comment type="caution">
    <text evidence="2">The sequence shown here is derived from an EMBL/GenBank/DDBJ whole genome shotgun (WGS) entry which is preliminary data.</text>
</comment>
<proteinExistence type="predicted"/>
<dbReference type="InterPro" id="IPR027434">
    <property type="entry name" value="Homing_endonucl"/>
</dbReference>
<feature type="non-terminal residue" evidence="2">
    <location>
        <position position="236"/>
    </location>
</feature>
<dbReference type="EMBL" id="BARV01035429">
    <property type="protein sequence ID" value="GAI57008.1"/>
    <property type="molecule type" value="Genomic_DNA"/>
</dbReference>
<protein>
    <recommendedName>
        <fullName evidence="1">DOD-type homing endonuclease domain-containing protein</fullName>
    </recommendedName>
</protein>
<dbReference type="PROSITE" id="PS50819">
    <property type="entry name" value="INTEIN_ENDONUCLEASE"/>
    <property type="match status" value="1"/>
</dbReference>
<dbReference type="Pfam" id="PF14528">
    <property type="entry name" value="LAGLIDADG_3"/>
    <property type="match status" value="1"/>
</dbReference>
<accession>X1PMF5</accession>
<evidence type="ECO:0000259" key="1">
    <source>
        <dbReference type="PROSITE" id="PS50819"/>
    </source>
</evidence>
<dbReference type="InterPro" id="IPR006142">
    <property type="entry name" value="INTEIN"/>
</dbReference>
<dbReference type="SUPFAM" id="SSF55608">
    <property type="entry name" value="Homing endonucleases"/>
    <property type="match status" value="1"/>
</dbReference>